<evidence type="ECO:0000313" key="1">
    <source>
        <dbReference type="EMBL" id="WLR43448.1"/>
    </source>
</evidence>
<dbReference type="EMBL" id="CP129013">
    <property type="protein sequence ID" value="WLR43448.1"/>
    <property type="molecule type" value="Genomic_DNA"/>
</dbReference>
<reference evidence="1 2" key="1">
    <citation type="submission" date="2023-06" db="EMBL/GenBank/DDBJ databases">
        <title>Five Gram-positive bacteria isolated from mangrove sediments in Shenzhen, Guangdong, China.</title>
        <authorList>
            <person name="Yu S."/>
            <person name="Zheng W."/>
            <person name="Huang Y."/>
        </authorList>
    </citation>
    <scope>NUCLEOTIDE SEQUENCE [LARGE SCALE GENOMIC DNA]</scope>
    <source>
        <strain evidence="1 2">SaN35-3</strain>
    </source>
</reference>
<dbReference type="Proteomes" id="UP001197974">
    <property type="component" value="Chromosome"/>
</dbReference>
<sequence length="44" mass="5216">MEKYYCHHCYNFVKGEGRCHICGHYHSIPIIINVHSNSMKTHVK</sequence>
<dbReference type="RefSeq" id="WP_264189747.1">
    <property type="nucleotide sequence ID" value="NZ_CP129013.1"/>
</dbReference>
<keyword evidence="2" id="KW-1185">Reference proteome</keyword>
<proteinExistence type="predicted"/>
<evidence type="ECO:0000313" key="2">
    <source>
        <dbReference type="Proteomes" id="UP001197974"/>
    </source>
</evidence>
<gene>
    <name evidence="1" type="ORF">LC087_04555</name>
</gene>
<name>A0ABY9JXD1_9BACI</name>
<accession>A0ABY9JXD1</accession>
<organism evidence="1 2">
    <name type="scientific">Bacillus carboniphilus</name>
    <dbReference type="NCBI Taxonomy" id="86663"/>
    <lineage>
        <taxon>Bacteria</taxon>
        <taxon>Bacillati</taxon>
        <taxon>Bacillota</taxon>
        <taxon>Bacilli</taxon>
        <taxon>Bacillales</taxon>
        <taxon>Bacillaceae</taxon>
        <taxon>Bacillus</taxon>
    </lineage>
</organism>
<protein>
    <submittedName>
        <fullName evidence="1">Uncharacterized protein</fullName>
    </submittedName>
</protein>